<reference evidence="5 6" key="1">
    <citation type="submission" date="2022-05" db="EMBL/GenBank/DDBJ databases">
        <authorList>
            <consortium name="Genoscope - CEA"/>
            <person name="William W."/>
        </authorList>
    </citation>
    <scope>NUCLEOTIDE SEQUENCE [LARGE SCALE GENOMIC DNA]</scope>
</reference>
<feature type="domain" description="CUB" evidence="4">
    <location>
        <begin position="205"/>
        <end position="325"/>
    </location>
</feature>
<feature type="domain" description="CUB" evidence="4">
    <location>
        <begin position="1"/>
        <end position="54"/>
    </location>
</feature>
<dbReference type="AlphaFoldDB" id="A0AAU9VYS5"/>
<dbReference type="Pfam" id="PF00431">
    <property type="entry name" value="CUB"/>
    <property type="match status" value="3"/>
</dbReference>
<proteinExistence type="predicted"/>
<evidence type="ECO:0000256" key="2">
    <source>
        <dbReference type="ARBA" id="ARBA00023157"/>
    </source>
</evidence>
<dbReference type="PANTHER" id="PTHR24251">
    <property type="entry name" value="OVOCHYMASE-RELATED"/>
    <property type="match status" value="1"/>
</dbReference>
<evidence type="ECO:0000259" key="4">
    <source>
        <dbReference type="PROSITE" id="PS01180"/>
    </source>
</evidence>
<dbReference type="EMBL" id="CALNXJ010000007">
    <property type="protein sequence ID" value="CAH3043085.1"/>
    <property type="molecule type" value="Genomic_DNA"/>
</dbReference>
<feature type="domain" description="CUB" evidence="4">
    <location>
        <begin position="76"/>
        <end position="206"/>
    </location>
</feature>
<dbReference type="SUPFAM" id="SSF49854">
    <property type="entry name" value="Spermadhesin, CUB domain"/>
    <property type="match status" value="3"/>
</dbReference>
<organism evidence="5 6">
    <name type="scientific">Pocillopora meandrina</name>
    <dbReference type="NCBI Taxonomy" id="46732"/>
    <lineage>
        <taxon>Eukaryota</taxon>
        <taxon>Metazoa</taxon>
        <taxon>Cnidaria</taxon>
        <taxon>Anthozoa</taxon>
        <taxon>Hexacorallia</taxon>
        <taxon>Scleractinia</taxon>
        <taxon>Astrocoeniina</taxon>
        <taxon>Pocilloporidae</taxon>
        <taxon>Pocillopora</taxon>
    </lineage>
</organism>
<keyword evidence="2" id="KW-1015">Disulfide bond</keyword>
<comment type="caution">
    <text evidence="5">The sequence shown here is derived from an EMBL/GenBank/DDBJ whole genome shotgun (WGS) entry which is preliminary data.</text>
</comment>
<dbReference type="InterPro" id="IPR035914">
    <property type="entry name" value="Sperma_CUB_dom_sf"/>
</dbReference>
<dbReference type="CDD" id="cd00041">
    <property type="entry name" value="CUB"/>
    <property type="match status" value="2"/>
</dbReference>
<dbReference type="PROSITE" id="PS01180">
    <property type="entry name" value="CUB"/>
    <property type="match status" value="3"/>
</dbReference>
<gene>
    <name evidence="5" type="ORF">PMEA_00030798</name>
</gene>
<keyword evidence="1" id="KW-0677">Repeat</keyword>
<evidence type="ECO:0000256" key="3">
    <source>
        <dbReference type="PROSITE-ProRule" id="PRU00059"/>
    </source>
</evidence>
<comment type="caution">
    <text evidence="3">Lacks conserved residue(s) required for the propagation of feature annotation.</text>
</comment>
<feature type="non-terminal residue" evidence="5">
    <location>
        <position position="1"/>
    </location>
</feature>
<dbReference type="SMART" id="SM00042">
    <property type="entry name" value="CUB"/>
    <property type="match status" value="2"/>
</dbReference>
<keyword evidence="6" id="KW-1185">Reference proteome</keyword>
<evidence type="ECO:0000313" key="6">
    <source>
        <dbReference type="Proteomes" id="UP001159428"/>
    </source>
</evidence>
<name>A0AAU9VYS5_9CNID</name>
<evidence type="ECO:0000256" key="1">
    <source>
        <dbReference type="ARBA" id="ARBA00022737"/>
    </source>
</evidence>
<protein>
    <recommendedName>
        <fullName evidence="4">CUB domain-containing protein</fullName>
    </recommendedName>
</protein>
<dbReference type="Gene3D" id="2.60.120.290">
    <property type="entry name" value="Spermadhesin, CUB domain"/>
    <property type="match status" value="3"/>
</dbReference>
<dbReference type="Proteomes" id="UP001159428">
    <property type="component" value="Unassembled WGS sequence"/>
</dbReference>
<dbReference type="InterPro" id="IPR000859">
    <property type="entry name" value="CUB_dom"/>
</dbReference>
<sequence>CGVLVNSRLKSPGYPFNYPANMDCEYSVPIPPGGPMRIHFVDFDVEYHSSCRQDSPLCHEFNIFHRRQPVQEFSVCYYAWLNLYITIISSECGVLVNSTLKSPGYPVGYPANMDCGYSVPIPPGGPMRIHFVDFDLELQSSCRQDSPLCHDYDFVKIANDQNYNFGKYCGRRTGERVTVYGNFAFITFHSDPSVEKRGFVFHFKTPGLYKCGVLVNSTLKSPGYPSTYPADMVCEYSVPIPPEGPMGIYFVDFDVEFQSSCRQDSPLYHDYDFVKIANDQNYTFGKYCGRRTGERVAVYGNFAYITFHSDPSVEKRGFFFHFKTVSPEPPKITLPAVVEAHPSYRVSIPVTGTLPIYTAIIRNSTVLVNTTYTAAFQFYKESNCTSVAFNKYGYDVREFSVIFKGKEIS</sequence>
<accession>A0AAU9VYS5</accession>
<evidence type="ECO:0000313" key="5">
    <source>
        <dbReference type="EMBL" id="CAH3043085.1"/>
    </source>
</evidence>